<feature type="compositionally biased region" description="Polar residues" evidence="1">
    <location>
        <begin position="68"/>
        <end position="86"/>
    </location>
</feature>
<feature type="compositionally biased region" description="Polar residues" evidence="1">
    <location>
        <begin position="134"/>
        <end position="147"/>
    </location>
</feature>
<sequence>MFKSEAAKGFDPSSIPPADFVTSRRQEGFSMKRVQQEHAASSELSPLLLHARLMTDVDDGILFQSVSEQRATQDSCESCLSETQSAAEDRGGGGGGGGGERGQGQRQRTEGGGAEDRGGGGGARFTGSDRSRGSIISTSLSVSEHSG</sequence>
<keyword evidence="3" id="KW-1185">Reference proteome</keyword>
<dbReference type="EMBL" id="OZ035830">
    <property type="protein sequence ID" value="CAL1614357.1"/>
    <property type="molecule type" value="Genomic_DNA"/>
</dbReference>
<feature type="region of interest" description="Disordered" evidence="1">
    <location>
        <begin position="1"/>
        <end position="42"/>
    </location>
</feature>
<gene>
    <name evidence="2" type="ORF">KC01_LOCUS40408</name>
</gene>
<proteinExistence type="predicted"/>
<name>A0AAV2MM12_KNICA</name>
<evidence type="ECO:0000256" key="1">
    <source>
        <dbReference type="SAM" id="MobiDB-lite"/>
    </source>
</evidence>
<feature type="region of interest" description="Disordered" evidence="1">
    <location>
        <begin position="68"/>
        <end position="147"/>
    </location>
</feature>
<dbReference type="Proteomes" id="UP001497482">
    <property type="component" value="Chromosome 8"/>
</dbReference>
<evidence type="ECO:0000313" key="2">
    <source>
        <dbReference type="EMBL" id="CAL1614357.1"/>
    </source>
</evidence>
<protein>
    <submittedName>
        <fullName evidence="2">Uncharacterized protein</fullName>
    </submittedName>
</protein>
<dbReference type="AlphaFoldDB" id="A0AAV2MM12"/>
<accession>A0AAV2MM12</accession>
<evidence type="ECO:0000313" key="3">
    <source>
        <dbReference type="Proteomes" id="UP001497482"/>
    </source>
</evidence>
<feature type="compositionally biased region" description="Gly residues" evidence="1">
    <location>
        <begin position="92"/>
        <end position="102"/>
    </location>
</feature>
<reference evidence="2 3" key="1">
    <citation type="submission" date="2024-04" db="EMBL/GenBank/DDBJ databases">
        <authorList>
            <person name="Waldvogel A.-M."/>
            <person name="Schoenle A."/>
        </authorList>
    </citation>
    <scope>NUCLEOTIDE SEQUENCE [LARGE SCALE GENOMIC DNA]</scope>
</reference>
<organism evidence="2 3">
    <name type="scientific">Knipowitschia caucasica</name>
    <name type="common">Caucasian dwarf goby</name>
    <name type="synonym">Pomatoschistus caucasicus</name>
    <dbReference type="NCBI Taxonomy" id="637954"/>
    <lineage>
        <taxon>Eukaryota</taxon>
        <taxon>Metazoa</taxon>
        <taxon>Chordata</taxon>
        <taxon>Craniata</taxon>
        <taxon>Vertebrata</taxon>
        <taxon>Euteleostomi</taxon>
        <taxon>Actinopterygii</taxon>
        <taxon>Neopterygii</taxon>
        <taxon>Teleostei</taxon>
        <taxon>Neoteleostei</taxon>
        <taxon>Acanthomorphata</taxon>
        <taxon>Gobiaria</taxon>
        <taxon>Gobiiformes</taxon>
        <taxon>Gobioidei</taxon>
        <taxon>Gobiidae</taxon>
        <taxon>Gobiinae</taxon>
        <taxon>Knipowitschia</taxon>
    </lineage>
</organism>